<evidence type="ECO:0000313" key="4">
    <source>
        <dbReference type="Proteomes" id="UP000000598"/>
    </source>
</evidence>
<dbReference type="InterPro" id="IPR005607">
    <property type="entry name" value="BSD_dom"/>
</dbReference>
<dbReference type="Proteomes" id="UP000000598">
    <property type="component" value="Chromosome E"/>
</dbReference>
<dbReference type="FunCoup" id="Q6CNS5">
    <property type="interactions" value="98"/>
</dbReference>
<dbReference type="SMART" id="SM00751">
    <property type="entry name" value="BSD"/>
    <property type="match status" value="1"/>
</dbReference>
<dbReference type="Pfam" id="PF03909">
    <property type="entry name" value="BSD"/>
    <property type="match status" value="1"/>
</dbReference>
<name>Q6CNS5_KLULA</name>
<sequence length="291" mass="33038">MDFLYEETATETADAVKVTKHDDKTDEAFQKFEDQVDEQLQKTSKAILGFVKEKDSLNFQIPENLGGTVTNKAQEMLGKLDDNLEKVEELTQGYWNTVSKKSFWSSMANTISTQFQEVLDFDAKEAEGSNKDTAFSSITDTKLKQLAIDKSIYLKYNAASLPKDFVIKEHFEEIQELLNKDSDLKSLHEDVVPAPLDDATFWNIYFTKKAEILNLASKKRDLLSAKEDLGKEQAIGWDDEEEDSEEEIIPSKTAKAKQDSNTGKETISSAKTESKAIKQEENDDEEDDDWE</sequence>
<dbReference type="OMA" id="LFWYRYF"/>
<dbReference type="STRING" id="284590.Q6CNS5"/>
<reference evidence="3 4" key="1">
    <citation type="journal article" date="2004" name="Nature">
        <title>Genome evolution in yeasts.</title>
        <authorList>
            <consortium name="Genolevures"/>
            <person name="Dujon B."/>
            <person name="Sherman D."/>
            <person name="Fischer G."/>
            <person name="Durrens P."/>
            <person name="Casaregola S."/>
            <person name="Lafontaine I."/>
            <person name="de Montigny J."/>
            <person name="Marck C."/>
            <person name="Neuveglise C."/>
            <person name="Talla E."/>
            <person name="Goffard N."/>
            <person name="Frangeul L."/>
            <person name="Aigle M."/>
            <person name="Anthouard V."/>
            <person name="Babour A."/>
            <person name="Barbe V."/>
            <person name="Barnay S."/>
            <person name="Blanchin S."/>
            <person name="Beckerich J.M."/>
            <person name="Beyne E."/>
            <person name="Bleykasten C."/>
            <person name="Boisrame A."/>
            <person name="Boyer J."/>
            <person name="Cattolico L."/>
            <person name="Confanioleri F."/>
            <person name="de Daruvar A."/>
            <person name="Despons L."/>
            <person name="Fabre E."/>
            <person name="Fairhead C."/>
            <person name="Ferry-Dumazet H."/>
            <person name="Groppi A."/>
            <person name="Hantraye F."/>
            <person name="Hennequin C."/>
            <person name="Jauniaux N."/>
            <person name="Joyet P."/>
            <person name="Kachouri R."/>
            <person name="Kerrest A."/>
            <person name="Koszul R."/>
            <person name="Lemaire M."/>
            <person name="Lesur I."/>
            <person name="Ma L."/>
            <person name="Muller H."/>
            <person name="Nicaud J.M."/>
            <person name="Nikolski M."/>
            <person name="Oztas S."/>
            <person name="Ozier-Kalogeropoulos O."/>
            <person name="Pellenz S."/>
            <person name="Potier S."/>
            <person name="Richard G.F."/>
            <person name="Straub M.L."/>
            <person name="Suleau A."/>
            <person name="Swennene D."/>
            <person name="Tekaia F."/>
            <person name="Wesolowski-Louvel M."/>
            <person name="Westhof E."/>
            <person name="Wirth B."/>
            <person name="Zeniou-Meyer M."/>
            <person name="Zivanovic I."/>
            <person name="Bolotin-Fukuhara M."/>
            <person name="Thierry A."/>
            <person name="Bouchier C."/>
            <person name="Caudron B."/>
            <person name="Scarpelli C."/>
            <person name="Gaillardin C."/>
            <person name="Weissenbach J."/>
            <person name="Wincker P."/>
            <person name="Souciet J.L."/>
        </authorList>
    </citation>
    <scope>NUCLEOTIDE SEQUENCE [LARGE SCALE GENOMIC DNA]</scope>
    <source>
        <strain evidence="4">ATCC 8585 / CBS 2359 / DSM 70799 / NBRC 1267 / NRRL Y-1140 / WM37</strain>
    </source>
</reference>
<dbReference type="eggNOG" id="KOG2690">
    <property type="taxonomic scope" value="Eukaryota"/>
</dbReference>
<dbReference type="PaxDb" id="284590-Q6CNS5"/>
<feature type="compositionally biased region" description="Acidic residues" evidence="1">
    <location>
        <begin position="237"/>
        <end position="248"/>
    </location>
</feature>
<organism evidence="3 4">
    <name type="scientific">Kluyveromyces lactis (strain ATCC 8585 / CBS 2359 / DSM 70799 / NBRC 1267 / NRRL Y-1140 / WM37)</name>
    <name type="common">Yeast</name>
    <name type="synonym">Candida sphaerica</name>
    <dbReference type="NCBI Taxonomy" id="284590"/>
    <lineage>
        <taxon>Eukaryota</taxon>
        <taxon>Fungi</taxon>
        <taxon>Dikarya</taxon>
        <taxon>Ascomycota</taxon>
        <taxon>Saccharomycotina</taxon>
        <taxon>Saccharomycetes</taxon>
        <taxon>Saccharomycetales</taxon>
        <taxon>Saccharomycetaceae</taxon>
        <taxon>Kluyveromyces</taxon>
    </lineage>
</organism>
<dbReference type="GO" id="GO:0005737">
    <property type="term" value="C:cytoplasm"/>
    <property type="evidence" value="ECO:0007669"/>
    <property type="project" value="TreeGrafter"/>
</dbReference>
<feature type="region of interest" description="Disordered" evidence="1">
    <location>
        <begin position="231"/>
        <end position="291"/>
    </location>
</feature>
<feature type="domain" description="BSD" evidence="2">
    <location>
        <begin position="161"/>
        <end position="213"/>
    </location>
</feature>
<dbReference type="PANTHER" id="PTHR16019">
    <property type="entry name" value="SYNAPSE-ASSOCIATED PROTEIN"/>
    <property type="match status" value="1"/>
</dbReference>
<dbReference type="PROSITE" id="PS50858">
    <property type="entry name" value="BSD"/>
    <property type="match status" value="1"/>
</dbReference>
<feature type="compositionally biased region" description="Polar residues" evidence="1">
    <location>
        <begin position="259"/>
        <end position="271"/>
    </location>
</feature>
<dbReference type="HOGENOM" id="CLU_064795_0_0_1"/>
<dbReference type="InterPro" id="IPR051494">
    <property type="entry name" value="BSD_domain-containing"/>
</dbReference>
<dbReference type="Gene3D" id="1.10.3970.10">
    <property type="entry name" value="BSD domain"/>
    <property type="match status" value="1"/>
</dbReference>
<gene>
    <name evidence="3" type="ORF">KLLA0_E10297g</name>
</gene>
<evidence type="ECO:0000259" key="2">
    <source>
        <dbReference type="PROSITE" id="PS50858"/>
    </source>
</evidence>
<dbReference type="InParanoid" id="Q6CNS5"/>
<dbReference type="AlphaFoldDB" id="Q6CNS5"/>
<feature type="compositionally biased region" description="Acidic residues" evidence="1">
    <location>
        <begin position="281"/>
        <end position="291"/>
    </location>
</feature>
<dbReference type="KEGG" id="kla:KLLA0_E10297g"/>
<dbReference type="SUPFAM" id="SSF140383">
    <property type="entry name" value="BSD domain-like"/>
    <property type="match status" value="1"/>
</dbReference>
<accession>Q6CNS5</accession>
<evidence type="ECO:0000256" key="1">
    <source>
        <dbReference type="SAM" id="MobiDB-lite"/>
    </source>
</evidence>
<dbReference type="InterPro" id="IPR035925">
    <property type="entry name" value="BSD_dom_sf"/>
</dbReference>
<dbReference type="EMBL" id="CR382125">
    <property type="protein sequence ID" value="CAG99501.1"/>
    <property type="molecule type" value="Genomic_DNA"/>
</dbReference>
<keyword evidence="4" id="KW-1185">Reference proteome</keyword>
<proteinExistence type="predicted"/>
<protein>
    <submittedName>
        <fullName evidence="3">KLLA0E10297p</fullName>
    </submittedName>
</protein>
<dbReference type="PANTHER" id="PTHR16019:SF5">
    <property type="entry name" value="BSD DOMAIN-CONTAINING PROTEIN 1"/>
    <property type="match status" value="1"/>
</dbReference>
<evidence type="ECO:0000313" key="3">
    <source>
        <dbReference type="EMBL" id="CAG99501.1"/>
    </source>
</evidence>